<keyword evidence="3" id="KW-1185">Reference proteome</keyword>
<evidence type="ECO:0000256" key="1">
    <source>
        <dbReference type="ARBA" id="ARBA00022679"/>
    </source>
</evidence>
<dbReference type="InterPro" id="IPR051706">
    <property type="entry name" value="Glycosyltransferase_domain"/>
</dbReference>
<protein>
    <submittedName>
        <fullName evidence="2">Polysaccharide biosynthesis protein</fullName>
    </submittedName>
</protein>
<dbReference type="EMBL" id="JACLYZ010000004">
    <property type="protein sequence ID" value="MBM6734135.1"/>
    <property type="molecule type" value="Genomic_DNA"/>
</dbReference>
<organism evidence="2 3">
    <name type="scientific">Mediterranea massiliensis</name>
    <dbReference type="NCBI Taxonomy" id="1841865"/>
    <lineage>
        <taxon>Bacteria</taxon>
        <taxon>Pseudomonadati</taxon>
        <taxon>Bacteroidota</taxon>
        <taxon>Bacteroidia</taxon>
        <taxon>Bacteroidales</taxon>
        <taxon>Bacteroidaceae</taxon>
        <taxon>Mediterranea</taxon>
    </lineage>
</organism>
<sequence>MEETQETLIPKVIHFCWLSNDPYPLKIRRCMDTWKKVMPDYEVKLWNTDNFDIDSVPYVRQAFEARKWAFAADYIRMYALYTEGGIYLDSDVKVLKPFDEFLRYSFFSCVEHHPTQLLQTDTARLIAEDGTRMGDGYISGMQIQAAVMGAQAGCPFVKDVLDWYAGKDFQKELPANLFSPLIYARIAENYGFRYLDMDQQLSGNMKIFRSEIFAGNKHEATPYSYAIHFCAHSWKDSFVDRLWRLLRK</sequence>
<dbReference type="SUPFAM" id="SSF53448">
    <property type="entry name" value="Nucleotide-diphospho-sugar transferases"/>
    <property type="match status" value="1"/>
</dbReference>
<proteinExistence type="predicted"/>
<accession>A0ABS2DX92</accession>
<dbReference type="PANTHER" id="PTHR32385">
    <property type="entry name" value="MANNOSYL PHOSPHORYLINOSITOL CERAMIDE SYNTHASE"/>
    <property type="match status" value="1"/>
</dbReference>
<reference evidence="2 3" key="1">
    <citation type="journal article" date="2021" name="Sci. Rep.">
        <title>The distribution of antibiotic resistance genes in chicken gut microbiota commensals.</title>
        <authorList>
            <person name="Juricova H."/>
            <person name="Matiasovicova J."/>
            <person name="Kubasova T."/>
            <person name="Cejkova D."/>
            <person name="Rychlik I."/>
        </authorList>
    </citation>
    <scope>NUCLEOTIDE SEQUENCE [LARGE SCALE GENOMIC DNA]</scope>
    <source>
        <strain evidence="2 3">An772</strain>
    </source>
</reference>
<dbReference type="RefSeq" id="WP_205094679.1">
    <property type="nucleotide sequence ID" value="NZ_JACLYZ010000004.1"/>
</dbReference>
<dbReference type="Proteomes" id="UP000766986">
    <property type="component" value="Unassembled WGS sequence"/>
</dbReference>
<dbReference type="PANTHER" id="PTHR32385:SF15">
    <property type="entry name" value="INOSITOL PHOSPHOCERAMIDE MANNOSYLTRANSFERASE 1"/>
    <property type="match status" value="1"/>
</dbReference>
<dbReference type="Gene3D" id="3.90.550.20">
    <property type="match status" value="1"/>
</dbReference>
<dbReference type="Pfam" id="PF04488">
    <property type="entry name" value="Gly_transf_sug"/>
    <property type="match status" value="1"/>
</dbReference>
<comment type="caution">
    <text evidence="2">The sequence shown here is derived from an EMBL/GenBank/DDBJ whole genome shotgun (WGS) entry which is preliminary data.</text>
</comment>
<dbReference type="InterPro" id="IPR007577">
    <property type="entry name" value="GlycoTrfase_DXD_sugar-bd_CS"/>
</dbReference>
<dbReference type="InterPro" id="IPR029044">
    <property type="entry name" value="Nucleotide-diphossugar_trans"/>
</dbReference>
<name>A0ABS2DX92_9BACT</name>
<evidence type="ECO:0000313" key="3">
    <source>
        <dbReference type="Proteomes" id="UP000766986"/>
    </source>
</evidence>
<evidence type="ECO:0000313" key="2">
    <source>
        <dbReference type="EMBL" id="MBM6734135.1"/>
    </source>
</evidence>
<gene>
    <name evidence="2" type="ORF">H7U35_02670</name>
</gene>
<keyword evidence="1" id="KW-0808">Transferase</keyword>